<sequence length="75" mass="7624">MSSADTAAAKKAAGQLQQDQAGLEGSHDLKDAGRTTFQHGKGIENAQKDTGASGFGQVAGAKEHVKEQASGQKDA</sequence>
<organism evidence="2 3">
    <name type="scientific">Sporisorium reilianum f. sp. reilianum</name>
    <dbReference type="NCBI Taxonomy" id="72559"/>
    <lineage>
        <taxon>Eukaryota</taxon>
        <taxon>Fungi</taxon>
        <taxon>Dikarya</taxon>
        <taxon>Basidiomycota</taxon>
        <taxon>Ustilaginomycotina</taxon>
        <taxon>Ustilaginomycetes</taxon>
        <taxon>Ustilaginales</taxon>
        <taxon>Ustilaginaceae</taxon>
        <taxon>Sporisorium</taxon>
    </lineage>
</organism>
<protein>
    <submittedName>
        <fullName evidence="2">Uncharacterized protein</fullName>
    </submittedName>
</protein>
<dbReference type="AlphaFoldDB" id="A0A2N8U6N4"/>
<evidence type="ECO:0000256" key="1">
    <source>
        <dbReference type="SAM" id="MobiDB-lite"/>
    </source>
</evidence>
<feature type="compositionally biased region" description="Low complexity" evidence="1">
    <location>
        <begin position="1"/>
        <end position="23"/>
    </location>
</feature>
<proteinExistence type="predicted"/>
<dbReference type="EMBL" id="LT795054">
    <property type="protein sequence ID" value="SJX60726.1"/>
    <property type="molecule type" value="Genomic_DNA"/>
</dbReference>
<feature type="compositionally biased region" description="Basic and acidic residues" evidence="1">
    <location>
        <begin position="61"/>
        <end position="75"/>
    </location>
</feature>
<accession>A0A2N8U6N4</accession>
<gene>
    <name evidence="2" type="ORF">SRS1_11953</name>
</gene>
<evidence type="ECO:0000313" key="3">
    <source>
        <dbReference type="Proteomes" id="UP000239563"/>
    </source>
</evidence>
<dbReference type="Proteomes" id="UP000239563">
    <property type="component" value="Chromosome I"/>
</dbReference>
<feature type="region of interest" description="Disordered" evidence="1">
    <location>
        <begin position="1"/>
        <end position="75"/>
    </location>
</feature>
<name>A0A2N8U6N4_9BASI</name>
<evidence type="ECO:0000313" key="2">
    <source>
        <dbReference type="EMBL" id="SJX60726.1"/>
    </source>
</evidence>
<reference evidence="2 3" key="1">
    <citation type="submission" date="2017-02" db="EMBL/GenBank/DDBJ databases">
        <authorList>
            <person name="Peterson S.W."/>
        </authorList>
    </citation>
    <scope>NUCLEOTIDE SEQUENCE [LARGE SCALE GENOMIC DNA]</scope>
    <source>
        <strain evidence="2 3">SRS1_H2-8</strain>
    </source>
</reference>